<dbReference type="AlphaFoldDB" id="A0A0C3FZZ0"/>
<dbReference type="PANTHER" id="PTHR40788">
    <property type="entry name" value="CLR5 DOMAIN-CONTAINING PROTEIN-RELATED"/>
    <property type="match status" value="1"/>
</dbReference>
<dbReference type="Proteomes" id="UP000054166">
    <property type="component" value="Unassembled WGS sequence"/>
</dbReference>
<protein>
    <submittedName>
        <fullName evidence="1">Uncharacterized protein</fullName>
    </submittedName>
</protein>
<dbReference type="STRING" id="765440.A0A0C3FZZ0"/>
<proteinExistence type="predicted"/>
<keyword evidence="2" id="KW-1185">Reference proteome</keyword>
<reference evidence="1 2" key="1">
    <citation type="submission" date="2014-04" db="EMBL/GenBank/DDBJ databases">
        <authorList>
            <consortium name="DOE Joint Genome Institute"/>
            <person name="Kuo A."/>
            <person name="Tarkka M."/>
            <person name="Buscot F."/>
            <person name="Kohler A."/>
            <person name="Nagy L.G."/>
            <person name="Floudas D."/>
            <person name="Copeland A."/>
            <person name="Barry K.W."/>
            <person name="Cichocki N."/>
            <person name="Veneault-Fourrey C."/>
            <person name="LaButti K."/>
            <person name="Lindquist E.A."/>
            <person name="Lipzen A."/>
            <person name="Lundell T."/>
            <person name="Morin E."/>
            <person name="Murat C."/>
            <person name="Sun H."/>
            <person name="Tunlid A."/>
            <person name="Henrissat B."/>
            <person name="Grigoriev I.V."/>
            <person name="Hibbett D.S."/>
            <person name="Martin F."/>
            <person name="Nordberg H.P."/>
            <person name="Cantor M.N."/>
            <person name="Hua S.X."/>
        </authorList>
    </citation>
    <scope>NUCLEOTIDE SEQUENCE [LARGE SCALE GENOMIC DNA]</scope>
    <source>
        <strain evidence="1 2">F 1598</strain>
    </source>
</reference>
<name>A0A0C3FZZ0_PILCF</name>
<reference evidence="2" key="2">
    <citation type="submission" date="2015-01" db="EMBL/GenBank/DDBJ databases">
        <title>Evolutionary Origins and Diversification of the Mycorrhizal Mutualists.</title>
        <authorList>
            <consortium name="DOE Joint Genome Institute"/>
            <consortium name="Mycorrhizal Genomics Consortium"/>
            <person name="Kohler A."/>
            <person name="Kuo A."/>
            <person name="Nagy L.G."/>
            <person name="Floudas D."/>
            <person name="Copeland A."/>
            <person name="Barry K.W."/>
            <person name="Cichocki N."/>
            <person name="Veneault-Fourrey C."/>
            <person name="LaButti K."/>
            <person name="Lindquist E.A."/>
            <person name="Lipzen A."/>
            <person name="Lundell T."/>
            <person name="Morin E."/>
            <person name="Murat C."/>
            <person name="Riley R."/>
            <person name="Ohm R."/>
            <person name="Sun H."/>
            <person name="Tunlid A."/>
            <person name="Henrissat B."/>
            <person name="Grigoriev I.V."/>
            <person name="Hibbett D.S."/>
            <person name="Martin F."/>
        </authorList>
    </citation>
    <scope>NUCLEOTIDE SEQUENCE [LARGE SCALE GENOMIC DNA]</scope>
    <source>
        <strain evidence="2">F 1598</strain>
    </source>
</reference>
<dbReference type="PANTHER" id="PTHR40788:SF2">
    <property type="entry name" value="CLR5 DOMAIN-CONTAINING PROTEIN"/>
    <property type="match status" value="1"/>
</dbReference>
<dbReference type="OrthoDB" id="2922289at2759"/>
<organism evidence="1 2">
    <name type="scientific">Piloderma croceum (strain F 1598)</name>
    <dbReference type="NCBI Taxonomy" id="765440"/>
    <lineage>
        <taxon>Eukaryota</taxon>
        <taxon>Fungi</taxon>
        <taxon>Dikarya</taxon>
        <taxon>Basidiomycota</taxon>
        <taxon>Agaricomycotina</taxon>
        <taxon>Agaricomycetes</taxon>
        <taxon>Agaricomycetidae</taxon>
        <taxon>Atheliales</taxon>
        <taxon>Atheliaceae</taxon>
        <taxon>Piloderma</taxon>
    </lineage>
</organism>
<dbReference type="EMBL" id="KN832989">
    <property type="protein sequence ID" value="KIM83816.1"/>
    <property type="molecule type" value="Genomic_DNA"/>
</dbReference>
<accession>A0A0C3FZZ0</accession>
<sequence length="621" mass="70695">MSDSDESDSFYSDPQRIFAKLLPEEKRPVAYLTPNEAAAAVDQARNELFLIYDRLHHVVQLHESTIRKRWMKRPQAKRRALLLEIFPKIPHHHAPEVQAFKQAASPRMLQTQRDEFLFPFVNLEDLCSEGGTKFLSLLHFRALHFPSAFAHFDHDTLHFGVVASAVRRIFAPGCTVLVYGDRKTYGKILRCDTLCDDGLCAQQVEILLGEAHNPSDSLPIFEAQTKLLTLLMSTVEKLLWDIDLSSPSQLPPEHIPLPPPTITPATSDFGWESTARQHNLRAYLHPPQFSEKQLSMLIESQYDLAVDHLVDLHVDPPYLSEQLQLYAAHRIESCSSGPRPPQTMLNNRAAMFLLTDAVINFCHWHCLGEAAKRLHRAREGMTGPPARGRMLPEAYSQALRDIQACCGAFEQKAKSRFPQILCPSPPLRSIFRKFHIAAEPPLPGDELYTILRLLLDEQQIQMWQLTRLYDQLDSIMASSPEQRARISPQLSDILAQRGVIADVKNMIEGHRPRVELESDEEMSVRFKRNFGSLWHDLTATGGTVLDLESVAFPASRFRYPKGPKTEQWARECEAVDEALTHFWVRADQQLRRRTGNALFSLVKEVVRPHVGSRQQWGALGK</sequence>
<evidence type="ECO:0000313" key="1">
    <source>
        <dbReference type="EMBL" id="KIM83816.1"/>
    </source>
</evidence>
<dbReference type="InParanoid" id="A0A0C3FZZ0"/>
<gene>
    <name evidence="1" type="ORF">PILCRDRAFT_414746</name>
</gene>
<evidence type="ECO:0000313" key="2">
    <source>
        <dbReference type="Proteomes" id="UP000054166"/>
    </source>
</evidence>
<dbReference type="HOGENOM" id="CLU_387346_0_0_1"/>